<dbReference type="InterPro" id="IPR009370">
    <property type="entry name" value="YutD-like"/>
</dbReference>
<feature type="compositionally biased region" description="Low complexity" evidence="1">
    <location>
        <begin position="282"/>
        <end position="299"/>
    </location>
</feature>
<feature type="compositionally biased region" description="Basic and acidic residues" evidence="1">
    <location>
        <begin position="192"/>
        <end position="212"/>
    </location>
</feature>
<feature type="compositionally biased region" description="Basic residues" evidence="1">
    <location>
        <begin position="317"/>
        <end position="326"/>
    </location>
</feature>
<dbReference type="EMBL" id="QGTQ01000009">
    <property type="protein sequence ID" value="PWW02552.1"/>
    <property type="molecule type" value="Genomic_DNA"/>
</dbReference>
<protein>
    <submittedName>
        <fullName evidence="2">Uncharacterized protein YutD</fullName>
    </submittedName>
</protein>
<dbReference type="Proteomes" id="UP000246635">
    <property type="component" value="Unassembled WGS sequence"/>
</dbReference>
<evidence type="ECO:0000256" key="1">
    <source>
        <dbReference type="SAM" id="MobiDB-lite"/>
    </source>
</evidence>
<name>A0A2V2YTA2_9BACL</name>
<proteinExistence type="predicted"/>
<dbReference type="Pfam" id="PF06265">
    <property type="entry name" value="YutD-like"/>
    <property type="match status" value="1"/>
</dbReference>
<keyword evidence="3" id="KW-1185">Reference proteome</keyword>
<evidence type="ECO:0000313" key="3">
    <source>
        <dbReference type="Proteomes" id="UP000246635"/>
    </source>
</evidence>
<feature type="compositionally biased region" description="Basic and acidic residues" evidence="1">
    <location>
        <begin position="242"/>
        <end position="257"/>
    </location>
</feature>
<feature type="compositionally biased region" description="Basic and acidic residues" evidence="1">
    <location>
        <begin position="171"/>
        <end position="185"/>
    </location>
</feature>
<feature type="compositionally biased region" description="Basic and acidic residues" evidence="1">
    <location>
        <begin position="143"/>
        <end position="155"/>
    </location>
</feature>
<organism evidence="2 3">
    <name type="scientific">Paenibacillus cellulosilyticus</name>
    <dbReference type="NCBI Taxonomy" id="375489"/>
    <lineage>
        <taxon>Bacteria</taxon>
        <taxon>Bacillati</taxon>
        <taxon>Bacillota</taxon>
        <taxon>Bacilli</taxon>
        <taxon>Bacillales</taxon>
        <taxon>Paenibacillaceae</taxon>
        <taxon>Paenibacillus</taxon>
    </lineage>
</organism>
<dbReference type="InterPro" id="IPR038141">
    <property type="entry name" value="YutD-like_sf"/>
</dbReference>
<feature type="compositionally biased region" description="Low complexity" evidence="1">
    <location>
        <begin position="258"/>
        <end position="273"/>
    </location>
</feature>
<sequence length="360" mass="39774">MGTILIGGKRYELIVDHKNGWNPSAFRDRYSDVLERYDYIIGDWGYNQLRLKGFFRDNHPKGSKDSFISGLVDYINEYCNFGCAYFVIQRHETSEQELAAMNEPDLLLTPPSTEGGGEDAVVALDENGDPIVLREHIRKPHPVRKEAPVRAERPGQEQGAGRPNKNNAQSQRKDVRISSDRKESDEFFMESSLDRRGSDQRGGQKGERRGSDQQRASNGSSRGNERSGGEQPRGGKQQQRGGNEKSGGEMSRGKEQQSRGQEQRGGQPRSGGQPPRGGSNGPRGNEQQRGGQPRGGQQRFDSELAADGFPAEGRQQARIKHRKGQKRLPIPPREQTVAATSEAALTQRPKPTGGDNGGES</sequence>
<dbReference type="RefSeq" id="WP_245946680.1">
    <property type="nucleotide sequence ID" value="NZ_CP054613.1"/>
</dbReference>
<gene>
    <name evidence="2" type="ORF">DFQ01_109177</name>
</gene>
<evidence type="ECO:0000313" key="2">
    <source>
        <dbReference type="EMBL" id="PWW02552.1"/>
    </source>
</evidence>
<comment type="caution">
    <text evidence="2">The sequence shown here is derived from an EMBL/GenBank/DDBJ whole genome shotgun (WGS) entry which is preliminary data.</text>
</comment>
<accession>A0A2V2YTA2</accession>
<dbReference type="Gene3D" id="3.50.4.20">
    <property type="match status" value="1"/>
</dbReference>
<feature type="region of interest" description="Disordered" evidence="1">
    <location>
        <begin position="132"/>
        <end position="360"/>
    </location>
</feature>
<reference evidence="2 3" key="1">
    <citation type="submission" date="2018-05" db="EMBL/GenBank/DDBJ databases">
        <title>Genomic Encyclopedia of Type Strains, Phase III (KMG-III): the genomes of soil and plant-associated and newly described type strains.</title>
        <authorList>
            <person name="Whitman W."/>
        </authorList>
    </citation>
    <scope>NUCLEOTIDE SEQUENCE [LARGE SCALE GENOMIC DNA]</scope>
    <source>
        <strain evidence="2 3">CECT 5696</strain>
    </source>
</reference>
<dbReference type="AlphaFoldDB" id="A0A2V2YTA2"/>